<dbReference type="AlphaFoldDB" id="A0A9X6Y6Z3"/>
<evidence type="ECO:0000313" key="1">
    <source>
        <dbReference type="EMBL" id="PEA85683.1"/>
    </source>
</evidence>
<organism evidence="1 2">
    <name type="scientific">Bacillus thuringiensis</name>
    <dbReference type="NCBI Taxonomy" id="1428"/>
    <lineage>
        <taxon>Bacteria</taxon>
        <taxon>Bacillati</taxon>
        <taxon>Bacillota</taxon>
        <taxon>Bacilli</taxon>
        <taxon>Bacillales</taxon>
        <taxon>Bacillaceae</taxon>
        <taxon>Bacillus</taxon>
        <taxon>Bacillus cereus group</taxon>
    </lineage>
</organism>
<gene>
    <name evidence="1" type="ORF">CON71_34390</name>
</gene>
<accession>A0A9X6Y6Z3</accession>
<name>A0A9X6Y6Z3_BACTU</name>
<comment type="caution">
    <text evidence="1">The sequence shown here is derived from an EMBL/GenBank/DDBJ whole genome shotgun (WGS) entry which is preliminary data.</text>
</comment>
<evidence type="ECO:0000313" key="2">
    <source>
        <dbReference type="Proteomes" id="UP000220702"/>
    </source>
</evidence>
<reference evidence="1 2" key="1">
    <citation type="submission" date="2017-09" db="EMBL/GenBank/DDBJ databases">
        <title>Large-scale bioinformatics analysis of Bacillus genomes uncovers conserved roles of natural products in bacterial physiology.</title>
        <authorList>
            <consortium name="Agbiome Team Llc"/>
            <person name="Bleich R.M."/>
            <person name="Grubbs K.J."/>
            <person name="Santa Maria K.C."/>
            <person name="Allen S.E."/>
            <person name="Farag S."/>
            <person name="Shank E.A."/>
            <person name="Bowers A."/>
        </authorList>
    </citation>
    <scope>NUCLEOTIDE SEQUENCE [LARGE SCALE GENOMIC DNA]</scope>
    <source>
        <strain evidence="1 2">AFS089089</strain>
    </source>
</reference>
<dbReference type="EMBL" id="NVNL01000175">
    <property type="protein sequence ID" value="PEA85683.1"/>
    <property type="molecule type" value="Genomic_DNA"/>
</dbReference>
<protein>
    <submittedName>
        <fullName evidence="1">Uncharacterized protein</fullName>
    </submittedName>
</protein>
<proteinExistence type="predicted"/>
<dbReference type="Proteomes" id="UP000220702">
    <property type="component" value="Unassembled WGS sequence"/>
</dbReference>
<sequence length="76" mass="8910">MDGIYEKRVESKCTIELLSKFSTDELIEVLKLKEGMQINDTIKKTWSIKYDLTKVKKYCLLINNCNPAYIKGYKKV</sequence>